<dbReference type="InterPro" id="IPR001107">
    <property type="entry name" value="Band_7"/>
</dbReference>
<dbReference type="SMART" id="SM00244">
    <property type="entry name" value="PHB"/>
    <property type="match status" value="1"/>
</dbReference>
<feature type="domain" description="Band 7" evidence="3">
    <location>
        <begin position="137"/>
        <end position="292"/>
    </location>
</feature>
<comment type="subcellular location">
    <subcellularLocation>
        <location evidence="1">Membrane</location>
        <topology evidence="1">Single-pass membrane protein</topology>
    </subcellularLocation>
</comment>
<dbReference type="PANTHER" id="PTHR10264">
    <property type="entry name" value="BAND 7 PROTEIN-RELATED"/>
    <property type="match status" value="1"/>
</dbReference>
<evidence type="ECO:0000259" key="3">
    <source>
        <dbReference type="SMART" id="SM00244"/>
    </source>
</evidence>
<dbReference type="PRINTS" id="PR00721">
    <property type="entry name" value="STOMATIN"/>
</dbReference>
<dbReference type="Gene3D" id="3.30.479.30">
    <property type="entry name" value="Band 7 domain"/>
    <property type="match status" value="1"/>
</dbReference>
<dbReference type="RefSeq" id="WP_073584816.1">
    <property type="nucleotide sequence ID" value="NZ_CBCSEA010000019.1"/>
</dbReference>
<evidence type="ECO:0000256" key="2">
    <source>
        <dbReference type="ARBA" id="ARBA00008164"/>
    </source>
</evidence>
<organism evidence="4 5">
    <name type="scientific">Flavobacterium cucumis</name>
    <dbReference type="NCBI Taxonomy" id="416016"/>
    <lineage>
        <taxon>Bacteria</taxon>
        <taxon>Pseudomonadati</taxon>
        <taxon>Bacteroidota</taxon>
        <taxon>Flavobacteriia</taxon>
        <taxon>Flavobacteriales</taxon>
        <taxon>Flavobacteriaceae</taxon>
        <taxon>Flavobacterium</taxon>
    </lineage>
</organism>
<dbReference type="InterPro" id="IPR036013">
    <property type="entry name" value="Band_7/SPFH_dom_sf"/>
</dbReference>
<dbReference type="Pfam" id="PF01145">
    <property type="entry name" value="Band_7"/>
    <property type="match status" value="1"/>
</dbReference>
<dbReference type="SUPFAM" id="SSF117892">
    <property type="entry name" value="Band 7/SPFH domain"/>
    <property type="match status" value="1"/>
</dbReference>
<dbReference type="PANTHER" id="PTHR10264:SF83">
    <property type="entry name" value="BLL5629 PROTEIN"/>
    <property type="match status" value="1"/>
</dbReference>
<dbReference type="InterPro" id="IPR001972">
    <property type="entry name" value="Stomatin_HflK_fam"/>
</dbReference>
<dbReference type="AlphaFoldDB" id="A0A1M7ZYX2"/>
<dbReference type="GO" id="GO:0005886">
    <property type="term" value="C:plasma membrane"/>
    <property type="evidence" value="ECO:0007669"/>
    <property type="project" value="InterPro"/>
</dbReference>
<comment type="similarity">
    <text evidence="2">Belongs to the band 7/mec-2 family.</text>
</comment>
<dbReference type="EMBL" id="FRYK01000005">
    <property type="protein sequence ID" value="SHO74056.1"/>
    <property type="molecule type" value="Genomic_DNA"/>
</dbReference>
<dbReference type="InterPro" id="IPR043202">
    <property type="entry name" value="Band-7_stomatin-like"/>
</dbReference>
<proteinExistence type="inferred from homology"/>
<accession>A0A1M7ZYX2</accession>
<protein>
    <submittedName>
        <fullName evidence="4">SPFH domain / Band 7 family protein</fullName>
    </submittedName>
</protein>
<sequence>MINRITIQAYQVGLVFEKGKLINVLEAGSYWILGNKKVHIYEMKQSFVAPIELTILLQNEKLASMLEVIEIADNEIALYYVNGMFKEVLTTGRYAFWKGYLDNAFTKIDLSKVEITETVPVALLENSKVRAYTRKFQVLNFEKGLLFVNGAFVKELAAGNYYFWNNAIPIEVKNVDIRQQQMEIAGQELLTKDKATLRINFFVRYQVINAVKALVNNKEYDKQLYVLMQLALRALVGSYTLDELLNKKDTISKEILENMLVKINALGLIVADAGIRDVILPGDMKEIMNQVLVAEKKAQANSIMRREETAAMRSMLNTAKLMEENEMLWKLKEMEYVEKIADRIGEITISGSGNVISQLKDIFVK</sequence>
<gene>
    <name evidence="4" type="ORF">SAMN05443547_2437</name>
</gene>
<keyword evidence="5" id="KW-1185">Reference proteome</keyword>
<evidence type="ECO:0000313" key="5">
    <source>
        <dbReference type="Proteomes" id="UP000184611"/>
    </source>
</evidence>
<dbReference type="CDD" id="cd13438">
    <property type="entry name" value="SPFH_eoslipins_u2"/>
    <property type="match status" value="1"/>
</dbReference>
<name>A0A1M7ZYX2_9FLAO</name>
<evidence type="ECO:0000313" key="4">
    <source>
        <dbReference type="EMBL" id="SHO74056.1"/>
    </source>
</evidence>
<reference evidence="5" key="1">
    <citation type="submission" date="2016-12" db="EMBL/GenBank/DDBJ databases">
        <authorList>
            <person name="Varghese N."/>
            <person name="Submissions S."/>
        </authorList>
    </citation>
    <scope>NUCLEOTIDE SEQUENCE [LARGE SCALE GENOMIC DNA]</scope>
    <source>
        <strain evidence="5">DSM 18830</strain>
    </source>
</reference>
<evidence type="ECO:0000256" key="1">
    <source>
        <dbReference type="ARBA" id="ARBA00004167"/>
    </source>
</evidence>
<dbReference type="STRING" id="416016.SAMN05443547_2437"/>
<dbReference type="Proteomes" id="UP000184611">
    <property type="component" value="Unassembled WGS sequence"/>
</dbReference>
<dbReference type="OrthoDB" id="5501731at2"/>